<dbReference type="InterPro" id="IPR004166">
    <property type="entry name" value="a-kinase_dom"/>
</dbReference>
<keyword evidence="9" id="KW-1185">Reference proteome</keyword>
<dbReference type="Pfam" id="PF02816">
    <property type="entry name" value="Alpha_kinase"/>
    <property type="match status" value="1"/>
</dbReference>
<protein>
    <recommendedName>
        <fullName evidence="7">Alpha-type protein kinase domain-containing protein</fullName>
    </recommendedName>
</protein>
<name>A0ABR3JI47_9AGAR</name>
<dbReference type="SUPFAM" id="SSF56112">
    <property type="entry name" value="Protein kinase-like (PK-like)"/>
    <property type="match status" value="1"/>
</dbReference>
<keyword evidence="2" id="KW-0808">Transferase</keyword>
<proteinExistence type="predicted"/>
<evidence type="ECO:0000256" key="5">
    <source>
        <dbReference type="ARBA" id="ARBA00022840"/>
    </source>
</evidence>
<dbReference type="InterPro" id="IPR051852">
    <property type="entry name" value="Alpha-type_PK"/>
</dbReference>
<evidence type="ECO:0000313" key="8">
    <source>
        <dbReference type="EMBL" id="KAL0955299.1"/>
    </source>
</evidence>
<reference evidence="9" key="1">
    <citation type="submission" date="2024-06" db="EMBL/GenBank/DDBJ databases">
        <title>Multi-omics analyses provide insights into the biosynthesis of the anticancer antibiotic pleurotin in Hohenbuehelia grisea.</title>
        <authorList>
            <person name="Weaver J.A."/>
            <person name="Alberti F."/>
        </authorList>
    </citation>
    <scope>NUCLEOTIDE SEQUENCE [LARGE SCALE GENOMIC DNA]</scope>
    <source>
        <strain evidence="9">T-177</strain>
    </source>
</reference>
<dbReference type="EMBL" id="JASNQZ010000007">
    <property type="protein sequence ID" value="KAL0955299.1"/>
    <property type="molecule type" value="Genomic_DNA"/>
</dbReference>
<evidence type="ECO:0000256" key="6">
    <source>
        <dbReference type="SAM" id="MobiDB-lite"/>
    </source>
</evidence>
<organism evidence="8 9">
    <name type="scientific">Hohenbuehelia grisea</name>
    <dbReference type="NCBI Taxonomy" id="104357"/>
    <lineage>
        <taxon>Eukaryota</taxon>
        <taxon>Fungi</taxon>
        <taxon>Dikarya</taxon>
        <taxon>Basidiomycota</taxon>
        <taxon>Agaricomycotina</taxon>
        <taxon>Agaricomycetes</taxon>
        <taxon>Agaricomycetidae</taxon>
        <taxon>Agaricales</taxon>
        <taxon>Pleurotineae</taxon>
        <taxon>Pleurotaceae</taxon>
        <taxon>Hohenbuehelia</taxon>
    </lineage>
</organism>
<dbReference type="PROSITE" id="PS51158">
    <property type="entry name" value="ALPHA_KINASE"/>
    <property type="match status" value="1"/>
</dbReference>
<evidence type="ECO:0000313" key="9">
    <source>
        <dbReference type="Proteomes" id="UP001556367"/>
    </source>
</evidence>
<keyword evidence="5" id="KW-0067">ATP-binding</keyword>
<evidence type="ECO:0000256" key="2">
    <source>
        <dbReference type="ARBA" id="ARBA00022679"/>
    </source>
</evidence>
<sequence>MTGDEGVTWLVEPKRPMSVTKFSGTLVHNSRRKDTCSQTVLAFAHFVFGFSKQTLVFADLQGTHSQVKGRDGLVLFDVMTHTIDGNSGMGDFGKKGIQTFVDQHVCNSICKALGLPKAMPLSLDYSEEARHDDDSDNGNSAAGGGDEGDESD</sequence>
<keyword evidence="3" id="KW-0547">Nucleotide-binding</keyword>
<keyword evidence="4" id="KW-0418">Kinase</keyword>
<dbReference type="PANTHER" id="PTHR45992:SF2">
    <property type="entry name" value="EUKARYOTIC ELONGATION FACTOR 2 KINASE"/>
    <property type="match status" value="1"/>
</dbReference>
<dbReference type="PANTHER" id="PTHR45992">
    <property type="entry name" value="EUKARYOTIC ELONGATION FACTOR 2 KINASE-RELATED"/>
    <property type="match status" value="1"/>
</dbReference>
<evidence type="ECO:0000259" key="7">
    <source>
        <dbReference type="PROSITE" id="PS51158"/>
    </source>
</evidence>
<feature type="domain" description="Alpha-type protein kinase" evidence="7">
    <location>
        <begin position="1"/>
        <end position="118"/>
    </location>
</feature>
<dbReference type="Proteomes" id="UP001556367">
    <property type="component" value="Unassembled WGS sequence"/>
</dbReference>
<dbReference type="InterPro" id="IPR011009">
    <property type="entry name" value="Kinase-like_dom_sf"/>
</dbReference>
<dbReference type="CDD" id="cd04515">
    <property type="entry name" value="Alpha_kinase"/>
    <property type="match status" value="1"/>
</dbReference>
<keyword evidence="1" id="KW-0723">Serine/threonine-protein kinase</keyword>
<evidence type="ECO:0000256" key="4">
    <source>
        <dbReference type="ARBA" id="ARBA00022777"/>
    </source>
</evidence>
<accession>A0ABR3JI47</accession>
<evidence type="ECO:0000256" key="1">
    <source>
        <dbReference type="ARBA" id="ARBA00022527"/>
    </source>
</evidence>
<evidence type="ECO:0000256" key="3">
    <source>
        <dbReference type="ARBA" id="ARBA00022741"/>
    </source>
</evidence>
<comment type="caution">
    <text evidence="8">The sequence shown here is derived from an EMBL/GenBank/DDBJ whole genome shotgun (WGS) entry which is preliminary data.</text>
</comment>
<gene>
    <name evidence="8" type="ORF">HGRIS_004188</name>
</gene>
<feature type="region of interest" description="Disordered" evidence="6">
    <location>
        <begin position="126"/>
        <end position="152"/>
    </location>
</feature>
<dbReference type="Gene3D" id="3.20.200.10">
    <property type="entry name" value="MHCK/EF2 kinase"/>
    <property type="match status" value="1"/>
</dbReference>